<keyword evidence="2" id="KW-1185">Reference proteome</keyword>
<dbReference type="Proteomes" id="UP001304461">
    <property type="component" value="Unassembled WGS sequence"/>
</dbReference>
<dbReference type="Pfam" id="PF02089">
    <property type="entry name" value="Palm_thioest"/>
    <property type="match status" value="1"/>
</dbReference>
<evidence type="ECO:0000313" key="1">
    <source>
        <dbReference type="EMBL" id="MEA5392400.1"/>
    </source>
</evidence>
<dbReference type="PANTHER" id="PTHR37946">
    <property type="entry name" value="SLL1969 PROTEIN"/>
    <property type="match status" value="1"/>
</dbReference>
<accession>A0ABU5RX90</accession>
<dbReference type="RefSeq" id="WP_323306351.1">
    <property type="nucleotide sequence ID" value="NZ_JAYGHX010000010.1"/>
</dbReference>
<dbReference type="Gene3D" id="3.40.50.1820">
    <property type="entry name" value="alpha/beta hydrolase"/>
    <property type="match status" value="1"/>
</dbReference>
<dbReference type="InterPro" id="IPR029058">
    <property type="entry name" value="AB_hydrolase_fold"/>
</dbReference>
<name>A0ABU5RX90_9CYAN</name>
<comment type="caution">
    <text evidence="1">The sequence shown here is derived from an EMBL/GenBank/DDBJ whole genome shotgun (WGS) entry which is preliminary data.</text>
</comment>
<keyword evidence="1" id="KW-0378">Hydrolase</keyword>
<dbReference type="PANTHER" id="PTHR37946:SF1">
    <property type="entry name" value="SLL1969 PROTEIN"/>
    <property type="match status" value="1"/>
</dbReference>
<sequence>MSSGPEAPHATPLVLVHGLFDTPRVFDRLDRQLAGRRQPLLKPALPLRFGVAPVEIAAQRLAAAIEAAFGSEEPLDILGFSMGGVIARTWIQRLGGHARTRRFISLGSPQQGTLVAQPWPRRPLAGIADLKAGSPLLRELNGDLSMLKGIDCRSFATVFDLMVVPGWRAVLPIGPRQMLPVWTHQQLLRHPAALDPLVADLLRP</sequence>
<evidence type="ECO:0000313" key="2">
    <source>
        <dbReference type="Proteomes" id="UP001304461"/>
    </source>
</evidence>
<protein>
    <submittedName>
        <fullName evidence="1">Alpha/beta hydrolase</fullName>
    </submittedName>
</protein>
<dbReference type="EMBL" id="JAYGHX010000010">
    <property type="protein sequence ID" value="MEA5392400.1"/>
    <property type="molecule type" value="Genomic_DNA"/>
</dbReference>
<gene>
    <name evidence="1" type="ORF">VB738_14145</name>
</gene>
<dbReference type="GO" id="GO:0016787">
    <property type="term" value="F:hydrolase activity"/>
    <property type="evidence" value="ECO:0007669"/>
    <property type="project" value="UniProtKB-KW"/>
</dbReference>
<dbReference type="SUPFAM" id="SSF53474">
    <property type="entry name" value="alpha/beta-Hydrolases"/>
    <property type="match status" value="1"/>
</dbReference>
<organism evidence="1 2">
    <name type="scientific">Cyanobium gracile UHCC 0139</name>
    <dbReference type="NCBI Taxonomy" id="3110308"/>
    <lineage>
        <taxon>Bacteria</taxon>
        <taxon>Bacillati</taxon>
        <taxon>Cyanobacteriota</taxon>
        <taxon>Cyanophyceae</taxon>
        <taxon>Synechococcales</taxon>
        <taxon>Prochlorococcaceae</taxon>
        <taxon>Cyanobium</taxon>
    </lineage>
</organism>
<reference evidence="1 2" key="1">
    <citation type="submission" date="2023-12" db="EMBL/GenBank/DDBJ databases">
        <title>Baltic Sea Cyanobacteria.</title>
        <authorList>
            <person name="Delbaje E."/>
            <person name="Fewer D.P."/>
            <person name="Shishido T.K."/>
        </authorList>
    </citation>
    <scope>NUCLEOTIDE SEQUENCE [LARGE SCALE GENOMIC DNA]</scope>
    <source>
        <strain evidence="1 2">UHCC 0139</strain>
    </source>
</reference>
<proteinExistence type="predicted"/>